<comment type="caution">
    <text evidence="8">The sequence shown here is derived from an EMBL/GenBank/DDBJ whole genome shotgun (WGS) entry which is preliminary data.</text>
</comment>
<dbReference type="AlphaFoldDB" id="A0A4R7V652"/>
<dbReference type="PANTHER" id="PTHR35007:SF1">
    <property type="entry name" value="PILUS ASSEMBLY PROTEIN"/>
    <property type="match status" value="1"/>
</dbReference>
<feature type="domain" description="Type II secretion system protein GspF" evidence="7">
    <location>
        <begin position="154"/>
        <end position="281"/>
    </location>
</feature>
<dbReference type="EMBL" id="SOCP01000014">
    <property type="protein sequence ID" value="TDV44167.1"/>
    <property type="molecule type" value="Genomic_DNA"/>
</dbReference>
<keyword evidence="4 6" id="KW-1133">Transmembrane helix</keyword>
<feature type="transmembrane region" description="Helical" evidence="6">
    <location>
        <begin position="6"/>
        <end position="23"/>
    </location>
</feature>
<evidence type="ECO:0000313" key="8">
    <source>
        <dbReference type="EMBL" id="TDV44167.1"/>
    </source>
</evidence>
<feature type="transmembrane region" description="Helical" evidence="6">
    <location>
        <begin position="87"/>
        <end position="109"/>
    </location>
</feature>
<evidence type="ECO:0000313" key="9">
    <source>
        <dbReference type="Proteomes" id="UP000294927"/>
    </source>
</evidence>
<evidence type="ECO:0000259" key="7">
    <source>
        <dbReference type="Pfam" id="PF00482"/>
    </source>
</evidence>
<protein>
    <submittedName>
        <fullName evidence="8">Type II secretion system (T2SS) protein F</fullName>
    </submittedName>
</protein>
<feature type="transmembrane region" description="Helical" evidence="6">
    <location>
        <begin position="115"/>
        <end position="133"/>
    </location>
</feature>
<proteinExistence type="predicted"/>
<dbReference type="PANTHER" id="PTHR35007">
    <property type="entry name" value="INTEGRAL MEMBRANE PROTEIN-RELATED"/>
    <property type="match status" value="1"/>
</dbReference>
<dbReference type="OrthoDB" id="5243064at2"/>
<comment type="subcellular location">
    <subcellularLocation>
        <location evidence="1">Cell membrane</location>
        <topology evidence="1">Multi-pass membrane protein</topology>
    </subcellularLocation>
</comment>
<evidence type="ECO:0000256" key="2">
    <source>
        <dbReference type="ARBA" id="ARBA00022475"/>
    </source>
</evidence>
<keyword evidence="3 6" id="KW-0812">Transmembrane</keyword>
<reference evidence="8 9" key="1">
    <citation type="submission" date="2019-03" db="EMBL/GenBank/DDBJ databases">
        <title>Genomic Encyclopedia of Archaeal and Bacterial Type Strains, Phase II (KMG-II): from individual species to whole genera.</title>
        <authorList>
            <person name="Goeker M."/>
        </authorList>
    </citation>
    <scope>NUCLEOTIDE SEQUENCE [LARGE SCALE GENOMIC DNA]</scope>
    <source>
        <strain evidence="8 9">DSM 45499</strain>
    </source>
</reference>
<keyword evidence="9" id="KW-1185">Reference proteome</keyword>
<dbReference type="InterPro" id="IPR018076">
    <property type="entry name" value="T2SS_GspF_dom"/>
</dbReference>
<name>A0A4R7V652_9PSEU</name>
<dbReference type="RefSeq" id="WP_133906624.1">
    <property type="nucleotide sequence ID" value="NZ_SOCP01000014.1"/>
</dbReference>
<evidence type="ECO:0000256" key="6">
    <source>
        <dbReference type="SAM" id="Phobius"/>
    </source>
</evidence>
<organism evidence="8 9">
    <name type="scientific">Actinophytocola oryzae</name>
    <dbReference type="NCBI Taxonomy" id="502181"/>
    <lineage>
        <taxon>Bacteria</taxon>
        <taxon>Bacillati</taxon>
        <taxon>Actinomycetota</taxon>
        <taxon>Actinomycetes</taxon>
        <taxon>Pseudonocardiales</taxon>
        <taxon>Pseudonocardiaceae</taxon>
    </lineage>
</organism>
<accession>A0A4R7V652</accession>
<keyword evidence="2" id="KW-1003">Cell membrane</keyword>
<sequence>MTVIVGIGASLGLGLWALTVWLVPPRPALRTAIARGTTMPTPDTPAKRRVIGSAVAVLRSAGLPSPKLTRDLTVLGRGVDDHLAKKLALAMVGLAAPILAVTAAAVLGIAVGLHVPAALALACATGGFLLPDVRVRQAARQRRADFRHALSAYIDLVVISLAGGAGVDSALNDSVAVGHGWAFTQLQRALAAARFTRDTPWTALRRLGDELTIPELPEVAASLSLAGTEGARVRQSLSAKATSLRTRQLNDAESRAASATERMSLPIVLLFLGFLIFIAYPAAHQVLNGL</sequence>
<dbReference type="GO" id="GO:0005886">
    <property type="term" value="C:plasma membrane"/>
    <property type="evidence" value="ECO:0007669"/>
    <property type="project" value="UniProtKB-SubCell"/>
</dbReference>
<evidence type="ECO:0000256" key="5">
    <source>
        <dbReference type="ARBA" id="ARBA00023136"/>
    </source>
</evidence>
<keyword evidence="5 6" id="KW-0472">Membrane</keyword>
<evidence type="ECO:0000256" key="3">
    <source>
        <dbReference type="ARBA" id="ARBA00022692"/>
    </source>
</evidence>
<feature type="transmembrane region" description="Helical" evidence="6">
    <location>
        <begin position="263"/>
        <end position="283"/>
    </location>
</feature>
<dbReference type="Proteomes" id="UP000294927">
    <property type="component" value="Unassembled WGS sequence"/>
</dbReference>
<evidence type="ECO:0000256" key="4">
    <source>
        <dbReference type="ARBA" id="ARBA00022989"/>
    </source>
</evidence>
<evidence type="ECO:0000256" key="1">
    <source>
        <dbReference type="ARBA" id="ARBA00004651"/>
    </source>
</evidence>
<gene>
    <name evidence="8" type="ORF">CLV71_11476</name>
</gene>
<dbReference type="Pfam" id="PF00482">
    <property type="entry name" value="T2SSF"/>
    <property type="match status" value="1"/>
</dbReference>